<sequence length="192" mass="20404">MATPPCSTMSSVSGAAAAAVLDDAGARPRPRGRQSYRSLGSRAAAGGGGELERPCVDEALAGAEQPPWLEGDAEQRSDQRHLGERELPRVMLTSAFVGATTLAGMLVVMVQVLLELADALHAVHDDAELRGPESEEARELQRRSPRPGTGASSGWYDLSLDGRRRNTAQPPIQDSMPNHPQPTSTRMTAGKQ</sequence>
<keyword evidence="2" id="KW-0812">Transmembrane</keyword>
<proteinExistence type="predicted"/>
<dbReference type="Proteomes" id="UP000026961">
    <property type="component" value="Chromosome 7"/>
</dbReference>
<organism evidence="3">
    <name type="scientific">Oryza glumipatula</name>
    <dbReference type="NCBI Taxonomy" id="40148"/>
    <lineage>
        <taxon>Eukaryota</taxon>
        <taxon>Viridiplantae</taxon>
        <taxon>Streptophyta</taxon>
        <taxon>Embryophyta</taxon>
        <taxon>Tracheophyta</taxon>
        <taxon>Spermatophyta</taxon>
        <taxon>Magnoliopsida</taxon>
        <taxon>Liliopsida</taxon>
        <taxon>Poales</taxon>
        <taxon>Poaceae</taxon>
        <taxon>BOP clade</taxon>
        <taxon>Oryzoideae</taxon>
        <taxon>Oryzeae</taxon>
        <taxon>Oryzinae</taxon>
        <taxon>Oryza</taxon>
    </lineage>
</organism>
<evidence type="ECO:0000256" key="1">
    <source>
        <dbReference type="SAM" id="MobiDB-lite"/>
    </source>
</evidence>
<keyword evidence="2" id="KW-0472">Membrane</keyword>
<feature type="region of interest" description="Disordered" evidence="1">
    <location>
        <begin position="21"/>
        <end position="80"/>
    </location>
</feature>
<dbReference type="HOGENOM" id="CLU_1417172_0_0_1"/>
<evidence type="ECO:0000313" key="3">
    <source>
        <dbReference type="EnsemblPlants" id="OGLUM07G20890.1"/>
    </source>
</evidence>
<dbReference type="Gramene" id="OGLUM07G20890.1">
    <property type="protein sequence ID" value="OGLUM07G20890.1"/>
    <property type="gene ID" value="OGLUM07G20890"/>
</dbReference>
<evidence type="ECO:0000256" key="2">
    <source>
        <dbReference type="SAM" id="Phobius"/>
    </source>
</evidence>
<reference evidence="3" key="2">
    <citation type="submission" date="2018-05" db="EMBL/GenBank/DDBJ databases">
        <title>OgluRS3 (Oryza glumaepatula Reference Sequence Version 3).</title>
        <authorList>
            <person name="Zhang J."/>
            <person name="Kudrna D."/>
            <person name="Lee S."/>
            <person name="Talag J."/>
            <person name="Welchert J."/>
            <person name="Wing R.A."/>
        </authorList>
    </citation>
    <scope>NUCLEOTIDE SEQUENCE [LARGE SCALE GENOMIC DNA]</scope>
</reference>
<feature type="compositionally biased region" description="Basic and acidic residues" evidence="1">
    <location>
        <begin position="127"/>
        <end position="142"/>
    </location>
</feature>
<keyword evidence="2" id="KW-1133">Transmembrane helix</keyword>
<protein>
    <submittedName>
        <fullName evidence="3">Uncharacterized protein</fullName>
    </submittedName>
</protein>
<feature type="compositionally biased region" description="Polar residues" evidence="1">
    <location>
        <begin position="167"/>
        <end position="192"/>
    </location>
</feature>
<keyword evidence="4" id="KW-1185">Reference proteome</keyword>
<name>A0A0E0AM90_9ORYZ</name>
<evidence type="ECO:0000313" key="4">
    <source>
        <dbReference type="Proteomes" id="UP000026961"/>
    </source>
</evidence>
<dbReference type="EnsemblPlants" id="OGLUM07G20890.1">
    <property type="protein sequence ID" value="OGLUM07G20890.1"/>
    <property type="gene ID" value="OGLUM07G20890"/>
</dbReference>
<feature type="region of interest" description="Disordered" evidence="1">
    <location>
        <begin position="127"/>
        <end position="192"/>
    </location>
</feature>
<dbReference type="AlphaFoldDB" id="A0A0E0AM90"/>
<feature type="transmembrane region" description="Helical" evidence="2">
    <location>
        <begin position="90"/>
        <end position="114"/>
    </location>
</feature>
<reference evidence="3" key="1">
    <citation type="submission" date="2015-04" db="UniProtKB">
        <authorList>
            <consortium name="EnsemblPlants"/>
        </authorList>
    </citation>
    <scope>IDENTIFICATION</scope>
</reference>
<accession>A0A0E0AM90</accession>